<dbReference type="PANTHER" id="PTHR33619">
    <property type="entry name" value="POLYSACCHARIDE EXPORT PROTEIN GFCE-RELATED"/>
    <property type="match status" value="1"/>
</dbReference>
<dbReference type="AlphaFoldDB" id="A0A2U2B7I5"/>
<dbReference type="Gene3D" id="3.30.1950.10">
    <property type="entry name" value="wza like domain"/>
    <property type="match status" value="1"/>
</dbReference>
<evidence type="ECO:0000313" key="4">
    <source>
        <dbReference type="EMBL" id="PWD99003.1"/>
    </source>
</evidence>
<dbReference type="RefSeq" id="WP_109264742.1">
    <property type="nucleotide sequence ID" value="NZ_QEWP01000009.1"/>
</dbReference>
<evidence type="ECO:0000256" key="1">
    <source>
        <dbReference type="ARBA" id="ARBA00022729"/>
    </source>
</evidence>
<keyword evidence="1 2" id="KW-0732">Signal</keyword>
<dbReference type="EMBL" id="QEWP01000009">
    <property type="protein sequence ID" value="PWD99003.1"/>
    <property type="molecule type" value="Genomic_DNA"/>
</dbReference>
<evidence type="ECO:0000259" key="3">
    <source>
        <dbReference type="Pfam" id="PF02563"/>
    </source>
</evidence>
<dbReference type="PROSITE" id="PS51257">
    <property type="entry name" value="PROKAR_LIPOPROTEIN"/>
    <property type="match status" value="1"/>
</dbReference>
<dbReference type="OrthoDB" id="662756at2"/>
<sequence length="254" mass="28649">MWKISVSILMLVIFSGCMTNNRVAYIQDESKRKDLGNEFVNEQNRALIQTFDELYVNVSSFSEENPDMLSSGEVRMGGRNSTDYSLISYQVDEDGNIDLPLLGKTHVAGKTVDQVAEEVQEELKSYFYSPSVKVSFVNKNITIVGMVASPGRYFYSGENINIFQALGLAGDIGEYGNREEVVIIREKNGRIMKDKVDLTDKSIFISDYYYLDSGDVIYVEPLNRRVWGIDRVPFSLILSAATTSLLIFDYINGN</sequence>
<gene>
    <name evidence="4" type="ORF">DDZ16_12115</name>
</gene>
<accession>A0A2U2B7I5</accession>
<dbReference type="GO" id="GO:0015159">
    <property type="term" value="F:polysaccharide transmembrane transporter activity"/>
    <property type="evidence" value="ECO:0007669"/>
    <property type="project" value="InterPro"/>
</dbReference>
<dbReference type="PANTHER" id="PTHR33619:SF3">
    <property type="entry name" value="POLYSACCHARIDE EXPORT PROTEIN GFCE-RELATED"/>
    <property type="match status" value="1"/>
</dbReference>
<organism evidence="4 5">
    <name type="scientific">Marinilabilia rubra</name>
    <dbReference type="NCBI Taxonomy" id="2162893"/>
    <lineage>
        <taxon>Bacteria</taxon>
        <taxon>Pseudomonadati</taxon>
        <taxon>Bacteroidota</taxon>
        <taxon>Bacteroidia</taxon>
        <taxon>Marinilabiliales</taxon>
        <taxon>Marinilabiliaceae</taxon>
        <taxon>Marinilabilia</taxon>
    </lineage>
</organism>
<name>A0A2U2B7I5_9BACT</name>
<dbReference type="Gene3D" id="3.10.560.10">
    <property type="entry name" value="Outer membrane lipoprotein wza domain like"/>
    <property type="match status" value="1"/>
</dbReference>
<reference evidence="4 5" key="1">
    <citation type="submission" date="2018-05" db="EMBL/GenBank/DDBJ databases">
        <title>Marinilabilia rubrum sp. nov., isolated from saltern sediment.</title>
        <authorList>
            <person name="Zhang R."/>
        </authorList>
    </citation>
    <scope>NUCLEOTIDE SEQUENCE [LARGE SCALE GENOMIC DNA]</scope>
    <source>
        <strain evidence="4 5">WTE16</strain>
    </source>
</reference>
<proteinExistence type="predicted"/>
<feature type="signal peptide" evidence="2">
    <location>
        <begin position="1"/>
        <end position="24"/>
    </location>
</feature>
<dbReference type="InterPro" id="IPR049712">
    <property type="entry name" value="Poly_export"/>
</dbReference>
<keyword evidence="5" id="KW-1185">Reference proteome</keyword>
<dbReference type="Proteomes" id="UP000244956">
    <property type="component" value="Unassembled WGS sequence"/>
</dbReference>
<feature type="chain" id="PRO_5015538316" evidence="2">
    <location>
        <begin position="25"/>
        <end position="254"/>
    </location>
</feature>
<dbReference type="InterPro" id="IPR003715">
    <property type="entry name" value="Poly_export_N"/>
</dbReference>
<feature type="domain" description="Polysaccharide export protein N-terminal" evidence="3">
    <location>
        <begin position="42"/>
        <end position="135"/>
    </location>
</feature>
<comment type="caution">
    <text evidence="4">The sequence shown here is derived from an EMBL/GenBank/DDBJ whole genome shotgun (WGS) entry which is preliminary data.</text>
</comment>
<evidence type="ECO:0000256" key="2">
    <source>
        <dbReference type="SAM" id="SignalP"/>
    </source>
</evidence>
<evidence type="ECO:0000313" key="5">
    <source>
        <dbReference type="Proteomes" id="UP000244956"/>
    </source>
</evidence>
<protein>
    <submittedName>
        <fullName evidence="4">Ligand-binding protein</fullName>
    </submittedName>
</protein>
<dbReference type="Pfam" id="PF02563">
    <property type="entry name" value="Poly_export"/>
    <property type="match status" value="1"/>
</dbReference>